<keyword evidence="3" id="KW-1185">Reference proteome</keyword>
<feature type="region of interest" description="Disordered" evidence="1">
    <location>
        <begin position="633"/>
        <end position="655"/>
    </location>
</feature>
<feature type="compositionally biased region" description="Polar residues" evidence="1">
    <location>
        <begin position="52"/>
        <end position="69"/>
    </location>
</feature>
<evidence type="ECO:0000256" key="1">
    <source>
        <dbReference type="SAM" id="MobiDB-lite"/>
    </source>
</evidence>
<dbReference type="EMBL" id="CP111018">
    <property type="protein sequence ID" value="WAR09983.1"/>
    <property type="molecule type" value="Genomic_DNA"/>
</dbReference>
<feature type="compositionally biased region" description="Basic and acidic residues" evidence="1">
    <location>
        <begin position="948"/>
        <end position="962"/>
    </location>
</feature>
<feature type="region of interest" description="Disordered" evidence="1">
    <location>
        <begin position="948"/>
        <end position="1046"/>
    </location>
</feature>
<organism evidence="2 3">
    <name type="scientific">Mya arenaria</name>
    <name type="common">Soft-shell clam</name>
    <dbReference type="NCBI Taxonomy" id="6604"/>
    <lineage>
        <taxon>Eukaryota</taxon>
        <taxon>Metazoa</taxon>
        <taxon>Spiralia</taxon>
        <taxon>Lophotrochozoa</taxon>
        <taxon>Mollusca</taxon>
        <taxon>Bivalvia</taxon>
        <taxon>Autobranchia</taxon>
        <taxon>Heteroconchia</taxon>
        <taxon>Euheterodonta</taxon>
        <taxon>Imparidentia</taxon>
        <taxon>Neoheterodontei</taxon>
        <taxon>Myida</taxon>
        <taxon>Myoidea</taxon>
        <taxon>Myidae</taxon>
        <taxon>Mya</taxon>
    </lineage>
</organism>
<feature type="region of interest" description="Disordered" evidence="1">
    <location>
        <begin position="1"/>
        <end position="37"/>
    </location>
</feature>
<accession>A0ABY7EMX8</accession>
<gene>
    <name evidence="2" type="ORF">MAR_035059</name>
</gene>
<feature type="compositionally biased region" description="Basic and acidic residues" evidence="1">
    <location>
        <begin position="70"/>
        <end position="82"/>
    </location>
</feature>
<dbReference type="Proteomes" id="UP001164746">
    <property type="component" value="Chromosome 7"/>
</dbReference>
<evidence type="ECO:0000313" key="3">
    <source>
        <dbReference type="Proteomes" id="UP001164746"/>
    </source>
</evidence>
<reference evidence="2" key="1">
    <citation type="submission" date="2022-11" db="EMBL/GenBank/DDBJ databases">
        <title>Centuries of genome instability and evolution in soft-shell clam transmissible cancer (bioRxiv).</title>
        <authorList>
            <person name="Hart S.F.M."/>
            <person name="Yonemitsu M.A."/>
            <person name="Giersch R.M."/>
            <person name="Beal B.F."/>
            <person name="Arriagada G."/>
            <person name="Davis B.W."/>
            <person name="Ostrander E.A."/>
            <person name="Goff S.P."/>
            <person name="Metzger M.J."/>
        </authorList>
    </citation>
    <scope>NUCLEOTIDE SEQUENCE</scope>
    <source>
        <strain evidence="2">MELC-2E11</strain>
        <tissue evidence="2">Siphon/mantle</tissue>
    </source>
</reference>
<feature type="region of interest" description="Disordered" evidence="1">
    <location>
        <begin position="51"/>
        <end position="148"/>
    </location>
</feature>
<name>A0ABY7EMX8_MYAAR</name>
<feature type="region of interest" description="Disordered" evidence="1">
    <location>
        <begin position="563"/>
        <end position="585"/>
    </location>
</feature>
<feature type="compositionally biased region" description="Basic and acidic residues" evidence="1">
    <location>
        <begin position="1003"/>
        <end position="1022"/>
    </location>
</feature>
<feature type="compositionally biased region" description="Basic and acidic residues" evidence="1">
    <location>
        <begin position="127"/>
        <end position="141"/>
    </location>
</feature>
<sequence length="1061" mass="118775">MKWDDSPSPTPRSLGPSRGSPVSPAQKSGISPFSPPIVEVESPVKKYIIAKSKSTNSLLKGKANQSMAKNRSDVMAKNKSDVSAEDNVPKMVKANKMGKNMKSGWEDSTVSGTRRTPGLSARSQRHSSAESEAKTTQENRLKPTTSTSAKVISPSALILTPNIQKFKEVKSKRYEFNRYDLEMNTPGGRKSRVRRGEKLTSFVVDEDTILRTQGEDGIWQDGSKLSLQSKEKSFLSEGGKSVIDRYDTSGQNTMYAEMPATPGYSSENSELGFSRGVSMITIKSAGQKSNNSRYNARMELLDRGGASVMPTDRYEMPTPLSDIDNDAFMLDGYTLKEVDEDNEDGSPFMKDPLALFDDDDYDDDEDVGGLERGLSNLSGRDVLKSRENLISRDTARTRDSFEGMRLKERTATELSQVGPLPKFLARDNTARNFDDVSTDSAIESAISISEYATSHFSEKMTLSHLEQQSSQQSQVSEENNMFDVDQVSNLEYEGDFYDTDTNKNFEEIYRMKHELDIAHLHMHGLDYQANQNNLNNSGILNSVRPTVLENNYVLGLDTITSMAEERSESTDDDEEVEPESGKISVDTSQASTGYGWILHHFRQIFIKSNHNTPGSFESVEFNLPYTLPRIGSAPGSSTPSNPFKPHPLETPKHWKTLTPGHMVRAQMEDRMSAMTRKTAASKMSVATTKRLYFGVVMETPEEMMVSKKTLVAKESNGSMDTEDKMSRAEIQFGTPTDSAKDTKVAENSPTLENLNVTGPAIASLEDEEPVHVNEDFVKITEDNVNTLEAEINSPRFTPKDPLMYHYYDNRQAAQGAQYSKPRQDRLSGYDSGISKDMSEFSQGRAVRQDWRKFFEMVPYAAERRQMEQIRREMIQGKLKPSTLPPISYFAENLPMLPGEAGTRLLQTVRVGEKMQWTTGVPTLKDHTQPPQRIPKHRNQGMIHALHEQTRADRPDSEQELHFPHLKGASPSLTNQIAGNQYEWEFPLPPPPAKDSRTNNPSQGKEKTKHLPEVFVKRLREGDQGQQGSRTRSPGKQKSLTKTDLGSTLFPPIKLGQIVNIY</sequence>
<protein>
    <submittedName>
        <fullName evidence="2">Uncharacterized protein</fullName>
    </submittedName>
</protein>
<evidence type="ECO:0000313" key="2">
    <source>
        <dbReference type="EMBL" id="WAR09983.1"/>
    </source>
</evidence>
<proteinExistence type="predicted"/>
<feature type="compositionally biased region" description="Polar residues" evidence="1">
    <location>
        <begin position="1023"/>
        <end position="1045"/>
    </location>
</feature>